<reference evidence="1" key="1">
    <citation type="journal article" date="2017" name="Science">
        <title>Giant viruses with an expanded complement of translation system components.</title>
        <authorList>
            <person name="Schulz F."/>
            <person name="Yutin N."/>
            <person name="Ivanova N.N."/>
            <person name="Ortega D.R."/>
            <person name="Lee T.K."/>
            <person name="Vierheilig J."/>
            <person name="Daims H."/>
            <person name="Horn M."/>
            <person name="Wagner M."/>
            <person name="Jensen G.J."/>
            <person name="Kyrpides N.C."/>
            <person name="Koonin E.V."/>
            <person name="Woyke T."/>
        </authorList>
    </citation>
    <scope>NUCLEOTIDE SEQUENCE</scope>
    <source>
        <strain evidence="1">HKV1</strain>
    </source>
</reference>
<protein>
    <submittedName>
        <fullName evidence="1">Uncharacterized protein</fullName>
    </submittedName>
</protein>
<proteinExistence type="predicted"/>
<organism evidence="1">
    <name type="scientific">Hokovirus HKV1</name>
    <dbReference type="NCBI Taxonomy" id="1977638"/>
    <lineage>
        <taxon>Viruses</taxon>
        <taxon>Varidnaviria</taxon>
        <taxon>Bamfordvirae</taxon>
        <taxon>Nucleocytoviricota</taxon>
        <taxon>Megaviricetes</taxon>
        <taxon>Imitervirales</taxon>
        <taxon>Mimiviridae</taxon>
        <taxon>Klosneuvirinae</taxon>
        <taxon>Hokovirus</taxon>
    </lineage>
</organism>
<accession>A0A1V0SG04</accession>
<name>A0A1V0SG04_9VIRU</name>
<gene>
    <name evidence="1" type="ORF">Hokovirus_2_101</name>
</gene>
<evidence type="ECO:0000313" key="1">
    <source>
        <dbReference type="EMBL" id="ARF10574.1"/>
    </source>
</evidence>
<sequence>MNNLDMNNIDNDINKLYMQYFELLYNLNRYYPNEVCQNYIDKFKELDINIMLARFVKIFQKYEKEIKENYNDSIMLNNDIMLLPELNIKNIWSNLNENQKTKTWLNIRIIYLKIKILLEEKENIIEQIDPELEKQEKQKNLENLEKEEFIVDPILGVGEDNNNYDIEKLLKGTDTLDNSKIEKPSLGSFIKMTGGIVDINKIFDSLKNLSNEDIESATQTINSLINKDCDPKAQEFIKQLLDETKTLLSETDFNEGDTFKKMESLYTNLAKNMFEKMSKNPNQPQLNFNNLFDTNKLMEEIGKDKNSGIDKKQIGVLNNLMAGLTQNPNKINNKSYMNNMFSQLGVNPNEVNKMMKNMKNMNKKK</sequence>
<dbReference type="EMBL" id="KY684104">
    <property type="protein sequence ID" value="ARF10574.1"/>
    <property type="molecule type" value="Genomic_DNA"/>
</dbReference>